<accession>A0A8H5CI31</accession>
<comment type="caution">
    <text evidence="3">The sequence shown here is derived from an EMBL/GenBank/DDBJ whole genome shotgun (WGS) entry which is preliminary data.</text>
</comment>
<dbReference type="PANTHER" id="PTHR38248:SF2">
    <property type="entry name" value="FUNK1 11"/>
    <property type="match status" value="1"/>
</dbReference>
<reference evidence="3 4" key="1">
    <citation type="journal article" date="2020" name="ISME J.">
        <title>Uncovering the hidden diversity of litter-decomposition mechanisms in mushroom-forming fungi.</title>
        <authorList>
            <person name="Floudas D."/>
            <person name="Bentzer J."/>
            <person name="Ahren D."/>
            <person name="Johansson T."/>
            <person name="Persson P."/>
            <person name="Tunlid A."/>
        </authorList>
    </citation>
    <scope>NUCLEOTIDE SEQUENCE [LARGE SCALE GENOMIC DNA]</scope>
    <source>
        <strain evidence="3 4">CBS 175.51</strain>
    </source>
</reference>
<evidence type="ECO:0000313" key="4">
    <source>
        <dbReference type="Proteomes" id="UP000541558"/>
    </source>
</evidence>
<dbReference type="Pfam" id="PF17667">
    <property type="entry name" value="Pkinase_fungal"/>
    <property type="match status" value="2"/>
</dbReference>
<proteinExistence type="predicted"/>
<dbReference type="OrthoDB" id="2747778at2759"/>
<keyword evidence="4" id="KW-1185">Reference proteome</keyword>
<feature type="region of interest" description="Disordered" evidence="1">
    <location>
        <begin position="1"/>
        <end position="26"/>
    </location>
</feature>
<dbReference type="PANTHER" id="PTHR38248">
    <property type="entry name" value="FUNK1 6"/>
    <property type="match status" value="1"/>
</dbReference>
<organism evidence="3 4">
    <name type="scientific">Ephemerocybe angulata</name>
    <dbReference type="NCBI Taxonomy" id="980116"/>
    <lineage>
        <taxon>Eukaryota</taxon>
        <taxon>Fungi</taxon>
        <taxon>Dikarya</taxon>
        <taxon>Basidiomycota</taxon>
        <taxon>Agaricomycotina</taxon>
        <taxon>Agaricomycetes</taxon>
        <taxon>Agaricomycetidae</taxon>
        <taxon>Agaricales</taxon>
        <taxon>Agaricineae</taxon>
        <taxon>Psathyrellaceae</taxon>
        <taxon>Ephemerocybe</taxon>
    </lineage>
</organism>
<dbReference type="EMBL" id="JAACJK010000002">
    <property type="protein sequence ID" value="KAF5341183.1"/>
    <property type="molecule type" value="Genomic_DNA"/>
</dbReference>
<dbReference type="InterPro" id="IPR040976">
    <property type="entry name" value="Pkinase_fungal"/>
</dbReference>
<name>A0A8H5CI31_9AGAR</name>
<feature type="domain" description="Fungal-type protein kinase" evidence="2">
    <location>
        <begin position="383"/>
        <end position="520"/>
    </location>
</feature>
<evidence type="ECO:0000313" key="3">
    <source>
        <dbReference type="EMBL" id="KAF5341183.1"/>
    </source>
</evidence>
<dbReference type="Gene3D" id="1.10.510.10">
    <property type="entry name" value="Transferase(Phosphotransferase) domain 1"/>
    <property type="match status" value="1"/>
</dbReference>
<evidence type="ECO:0000259" key="2">
    <source>
        <dbReference type="Pfam" id="PF17667"/>
    </source>
</evidence>
<dbReference type="AlphaFoldDB" id="A0A8H5CI31"/>
<dbReference type="PROSITE" id="PS00109">
    <property type="entry name" value="PROTEIN_KINASE_TYR"/>
    <property type="match status" value="1"/>
</dbReference>
<dbReference type="Proteomes" id="UP000541558">
    <property type="component" value="Unassembled WGS sequence"/>
</dbReference>
<feature type="domain" description="Fungal-type protein kinase" evidence="2">
    <location>
        <begin position="167"/>
        <end position="363"/>
    </location>
</feature>
<gene>
    <name evidence="3" type="ORF">D9611_006081</name>
</gene>
<dbReference type="InterPro" id="IPR008266">
    <property type="entry name" value="Tyr_kinase_AS"/>
</dbReference>
<dbReference type="GO" id="GO:0004672">
    <property type="term" value="F:protein kinase activity"/>
    <property type="evidence" value="ECO:0007669"/>
    <property type="project" value="InterPro"/>
</dbReference>
<evidence type="ECO:0000256" key="1">
    <source>
        <dbReference type="SAM" id="MobiDB-lite"/>
    </source>
</evidence>
<dbReference type="SUPFAM" id="SSF56112">
    <property type="entry name" value="Protein kinase-like (PK-like)"/>
    <property type="match status" value="1"/>
</dbReference>
<protein>
    <recommendedName>
        <fullName evidence="2">Fungal-type protein kinase domain-containing protein</fullName>
    </recommendedName>
</protein>
<dbReference type="InterPro" id="IPR011009">
    <property type="entry name" value="Kinase-like_dom_sf"/>
</dbReference>
<sequence>MSEARKNIASEDSEAPVPQSDVAADLSGNISRASPRWIRNLYGSGQRGIIKQVRHKLKADDGRLGDIPGSPSQRRDIITSLVKVIATILQKSTDAGKTRKVVDSDDMDLRTQNGSSVRASSSVKITLGKFSADEEKSRVVAPRGPAIAIEASGPSFELPRGGTATLGYSNIATVFDVKLDEETDDDTAGVSEVESMWHYVRYSEIFVQQPNRRFVRIAVITERRFRIIHYDRGGALYSPLIDYHKDTNIFIRAILSLTSKSEEQLGLDTSVQWEIRDGRKVSGTITTSDKTYDLQGVDPSFTRRDIHGRGTVCWPATDPDTGEDLLIKDAWLWEADLDDRKEEYYYLEKARGIPGIMQMKSFEDRKGRASGEIKCFRPPTVDSGETGFYNRIFRRIVLVKYGGDLDEFQSQLEFICALRDAIQAHGKLFSERSILHRDISSGNILLGLPGAPKGWRGILIDMDYAIEIPPDARGGAVMGGAVGTRLFQAYYVLKGSGLHEYRPVQDYLDDLESFFYVMYVLMHQYIGVGRTTSVPFELEWGSDNMDTSSEAKRKVLDAPELNLDKVPEFWSQPCKDVLVAFHEFVGEMVRAKEEFVGDMTKAWDNRPMLSLYEDFDEHYARVLAPFDKAIEALTPKPKIMLRIPLIPTTRANKRALERDDDEEEGDELKAKRVCFK</sequence>